<evidence type="ECO:0000313" key="6">
    <source>
        <dbReference type="Proteomes" id="UP000237105"/>
    </source>
</evidence>
<keyword evidence="2" id="KW-0677">Repeat</keyword>
<comment type="caution">
    <text evidence="5">The sequence shown here is derived from an EMBL/GenBank/DDBJ whole genome shotgun (WGS) entry which is preliminary data.</text>
</comment>
<feature type="region of interest" description="Disordered" evidence="4">
    <location>
        <begin position="32"/>
        <end position="65"/>
    </location>
</feature>
<evidence type="ECO:0000256" key="2">
    <source>
        <dbReference type="ARBA" id="ARBA00022737"/>
    </source>
</evidence>
<gene>
    <name evidence="5" type="ORF">PanWU01x14_046840</name>
</gene>
<dbReference type="STRING" id="3476.A0A2P5DNV4"/>
<dbReference type="OrthoDB" id="733434at2759"/>
<feature type="repeat" description="PPR" evidence="3">
    <location>
        <begin position="245"/>
        <end position="279"/>
    </location>
</feature>
<dbReference type="InterPro" id="IPR002885">
    <property type="entry name" value="PPR_rpt"/>
</dbReference>
<dbReference type="Proteomes" id="UP000237105">
    <property type="component" value="Unassembled WGS sequence"/>
</dbReference>
<dbReference type="PANTHER" id="PTHR47447:SF28">
    <property type="entry name" value="PENTACOTRIPEPTIDE-REPEAT REGION OF PRORP DOMAIN-CONTAINING PROTEIN"/>
    <property type="match status" value="1"/>
</dbReference>
<dbReference type="Pfam" id="PF13041">
    <property type="entry name" value="PPR_2"/>
    <property type="match status" value="2"/>
</dbReference>
<sequence>MLRGTPCGAQAKSPSNLCKFLIPFLFSSPLSSKPSSTSRAPNHLMKIPKPSSKTPISLSPSNHPQLQDTVSLSSVNSICSLLANHSHKTTSIDDLLTSYKDKLNSNVVLHILMNYGQLGRIRTLEFFSWAGLQMGFQFDDSVIEYMADFLGRRKLFDDMKCLLLTVISHKGRVSCRTFSICIRYLGRQGRVSEALCLFEEMGSKFRCTPDNLVYNNMLYVLCKKNSSEQLIDLAVTIFRRIELPDTYSYSNIVVGLCKFDRLETALEVFGEMSKAGLIPTRSAVNVIIGKLCSLSAKEGAIEKVRVNNTRRPFTILVPNLDVKSGAIHPAVQVFCAVQDLGMLPSSFVIFQLLSELCRLGKMDEAVKVLKVVEEMKLSCLDESYSIVMNAMCNRRCVEQASHLFGRILSLGKKPKLSVYNSVICMLCKLGNLDDAERVYKIMNKNRCLPNNLTYSALIHAYVEAGNWEAAYDLLMEMLGLGFSPHFHTYDMVLKIVSQAGKMDMCFKLERKLESQALQKLLKIGRLAEAYEKLKSMLDRGLRPPGYVRDAFKHAFEKHGKLKIAQELLDRVDQIQKSDEQKLEISSM</sequence>
<dbReference type="Gene3D" id="1.25.40.10">
    <property type="entry name" value="Tetratricopeptide repeat domain"/>
    <property type="match status" value="3"/>
</dbReference>
<dbReference type="NCBIfam" id="TIGR00756">
    <property type="entry name" value="PPR"/>
    <property type="match status" value="5"/>
</dbReference>
<proteinExistence type="inferred from homology"/>
<feature type="compositionally biased region" description="Polar residues" evidence="4">
    <location>
        <begin position="51"/>
        <end position="65"/>
    </location>
</feature>
<accession>A0A2P5DNV4</accession>
<feature type="repeat" description="PPR" evidence="3">
    <location>
        <begin position="450"/>
        <end position="484"/>
    </location>
</feature>
<evidence type="ECO:0000313" key="5">
    <source>
        <dbReference type="EMBL" id="PON74967.1"/>
    </source>
</evidence>
<dbReference type="EMBL" id="JXTB01000026">
    <property type="protein sequence ID" value="PON74967.1"/>
    <property type="molecule type" value="Genomic_DNA"/>
</dbReference>
<evidence type="ECO:0000256" key="3">
    <source>
        <dbReference type="PROSITE-ProRule" id="PRU00708"/>
    </source>
</evidence>
<dbReference type="PROSITE" id="PS51375">
    <property type="entry name" value="PPR"/>
    <property type="match status" value="3"/>
</dbReference>
<organism evidence="5 6">
    <name type="scientific">Parasponia andersonii</name>
    <name type="common">Sponia andersonii</name>
    <dbReference type="NCBI Taxonomy" id="3476"/>
    <lineage>
        <taxon>Eukaryota</taxon>
        <taxon>Viridiplantae</taxon>
        <taxon>Streptophyta</taxon>
        <taxon>Embryophyta</taxon>
        <taxon>Tracheophyta</taxon>
        <taxon>Spermatophyta</taxon>
        <taxon>Magnoliopsida</taxon>
        <taxon>eudicotyledons</taxon>
        <taxon>Gunneridae</taxon>
        <taxon>Pentapetalae</taxon>
        <taxon>rosids</taxon>
        <taxon>fabids</taxon>
        <taxon>Rosales</taxon>
        <taxon>Cannabaceae</taxon>
        <taxon>Parasponia</taxon>
    </lineage>
</organism>
<dbReference type="InterPro" id="IPR011990">
    <property type="entry name" value="TPR-like_helical_dom_sf"/>
</dbReference>
<evidence type="ECO:0000256" key="1">
    <source>
        <dbReference type="ARBA" id="ARBA00007626"/>
    </source>
</evidence>
<keyword evidence="6" id="KW-1185">Reference proteome</keyword>
<dbReference type="PANTHER" id="PTHR47447">
    <property type="entry name" value="OS03G0856100 PROTEIN"/>
    <property type="match status" value="1"/>
</dbReference>
<name>A0A2P5DNV4_PARAD</name>
<evidence type="ECO:0000256" key="4">
    <source>
        <dbReference type="SAM" id="MobiDB-lite"/>
    </source>
</evidence>
<feature type="repeat" description="PPR" evidence="3">
    <location>
        <begin position="415"/>
        <end position="449"/>
    </location>
</feature>
<dbReference type="Pfam" id="PF01535">
    <property type="entry name" value="PPR"/>
    <property type="match status" value="3"/>
</dbReference>
<dbReference type="AlphaFoldDB" id="A0A2P5DNV4"/>
<comment type="similarity">
    <text evidence="1">Belongs to the PPR family. P subfamily.</text>
</comment>
<protein>
    <submittedName>
        <fullName evidence="5">Pentatricopeptide repeat</fullName>
    </submittedName>
</protein>
<reference evidence="6" key="1">
    <citation type="submission" date="2016-06" db="EMBL/GenBank/DDBJ databases">
        <title>Parallel loss of symbiosis genes in relatives of nitrogen-fixing non-legume Parasponia.</title>
        <authorList>
            <person name="Van Velzen R."/>
            <person name="Holmer R."/>
            <person name="Bu F."/>
            <person name="Rutten L."/>
            <person name="Van Zeijl A."/>
            <person name="Liu W."/>
            <person name="Santuari L."/>
            <person name="Cao Q."/>
            <person name="Sharma T."/>
            <person name="Shen D."/>
            <person name="Roswanjaya Y."/>
            <person name="Wardhani T."/>
            <person name="Kalhor M.S."/>
            <person name="Jansen J."/>
            <person name="Van den Hoogen J."/>
            <person name="Gungor B."/>
            <person name="Hartog M."/>
            <person name="Hontelez J."/>
            <person name="Verver J."/>
            <person name="Yang W.-C."/>
            <person name="Schijlen E."/>
            <person name="Repin R."/>
            <person name="Schilthuizen M."/>
            <person name="Schranz E."/>
            <person name="Heidstra R."/>
            <person name="Miyata K."/>
            <person name="Fedorova E."/>
            <person name="Kohlen W."/>
            <person name="Bisseling T."/>
            <person name="Smit S."/>
            <person name="Geurts R."/>
        </authorList>
    </citation>
    <scope>NUCLEOTIDE SEQUENCE [LARGE SCALE GENOMIC DNA]</scope>
    <source>
        <strain evidence="6">cv. WU1-14</strain>
    </source>
</reference>